<name>A0A0A8YWE8_ARUDO</name>
<dbReference type="EMBL" id="GBRH01266436">
    <property type="protein sequence ID" value="JAD31459.1"/>
    <property type="molecule type" value="Transcribed_RNA"/>
</dbReference>
<reference evidence="2" key="1">
    <citation type="submission" date="2014-09" db="EMBL/GenBank/DDBJ databases">
        <authorList>
            <person name="Magalhaes I.L.F."/>
            <person name="Oliveira U."/>
            <person name="Santos F.R."/>
            <person name="Vidigal T.H.D.A."/>
            <person name="Brescovit A.D."/>
            <person name="Santos A.J."/>
        </authorList>
    </citation>
    <scope>NUCLEOTIDE SEQUENCE</scope>
    <source>
        <tissue evidence="2">Shoot tissue taken approximately 20 cm above the soil surface</tissue>
    </source>
</reference>
<dbReference type="AlphaFoldDB" id="A0A0A8YWE8"/>
<proteinExistence type="predicted"/>
<accession>A0A0A8YWE8</accession>
<evidence type="ECO:0000256" key="1">
    <source>
        <dbReference type="SAM" id="MobiDB-lite"/>
    </source>
</evidence>
<protein>
    <submittedName>
        <fullName evidence="2">Uncharacterized protein</fullName>
    </submittedName>
</protein>
<reference evidence="2" key="2">
    <citation type="journal article" date="2015" name="Data Brief">
        <title>Shoot transcriptome of the giant reed, Arundo donax.</title>
        <authorList>
            <person name="Barrero R.A."/>
            <person name="Guerrero F.D."/>
            <person name="Moolhuijzen P."/>
            <person name="Goolsby J.A."/>
            <person name="Tidwell J."/>
            <person name="Bellgard S.E."/>
            <person name="Bellgard M.I."/>
        </authorList>
    </citation>
    <scope>NUCLEOTIDE SEQUENCE</scope>
    <source>
        <tissue evidence="2">Shoot tissue taken approximately 20 cm above the soil surface</tissue>
    </source>
</reference>
<organism evidence="2">
    <name type="scientific">Arundo donax</name>
    <name type="common">Giant reed</name>
    <name type="synonym">Donax arundinaceus</name>
    <dbReference type="NCBI Taxonomy" id="35708"/>
    <lineage>
        <taxon>Eukaryota</taxon>
        <taxon>Viridiplantae</taxon>
        <taxon>Streptophyta</taxon>
        <taxon>Embryophyta</taxon>
        <taxon>Tracheophyta</taxon>
        <taxon>Spermatophyta</taxon>
        <taxon>Magnoliopsida</taxon>
        <taxon>Liliopsida</taxon>
        <taxon>Poales</taxon>
        <taxon>Poaceae</taxon>
        <taxon>PACMAD clade</taxon>
        <taxon>Arundinoideae</taxon>
        <taxon>Arundineae</taxon>
        <taxon>Arundo</taxon>
    </lineage>
</organism>
<sequence length="61" mass="6207">MLRRIVAIPSQAYPSRILCPSVAHGSAMGRGGGAGGTRKGSDRSLHAQQRLIGTVAPAGLP</sequence>
<feature type="region of interest" description="Disordered" evidence="1">
    <location>
        <begin position="24"/>
        <end position="45"/>
    </location>
</feature>
<evidence type="ECO:0000313" key="2">
    <source>
        <dbReference type="EMBL" id="JAD31459.1"/>
    </source>
</evidence>
<feature type="compositionally biased region" description="Gly residues" evidence="1">
    <location>
        <begin position="28"/>
        <end position="38"/>
    </location>
</feature>